<evidence type="ECO:0000256" key="4">
    <source>
        <dbReference type="ARBA" id="ARBA00023288"/>
    </source>
</evidence>
<feature type="transmembrane region" description="Helical" evidence="6">
    <location>
        <begin position="39"/>
        <end position="64"/>
    </location>
</feature>
<dbReference type="OrthoDB" id="9909019at2759"/>
<comment type="subcellular location">
    <subcellularLocation>
        <location evidence="1">Endomembrane system</location>
        <topology evidence="1">Multi-pass membrane protein</topology>
    </subcellularLocation>
</comment>
<keyword evidence="4" id="KW-0449">Lipoprotein</keyword>
<dbReference type="PROSITE" id="PS50216">
    <property type="entry name" value="DHHC"/>
    <property type="match status" value="1"/>
</dbReference>
<dbReference type="EMBL" id="CAJJDN010000116">
    <property type="protein sequence ID" value="CAD8118122.1"/>
    <property type="molecule type" value="Genomic_DNA"/>
</dbReference>
<comment type="caution">
    <text evidence="7">The sequence shown here is derived from an EMBL/GenBank/DDBJ whole genome shotgun (WGS) entry which is preliminary data.</text>
</comment>
<dbReference type="Proteomes" id="UP000692954">
    <property type="component" value="Unassembled WGS sequence"/>
</dbReference>
<organism evidence="7 8">
    <name type="scientific">Paramecium sonneborni</name>
    <dbReference type="NCBI Taxonomy" id="65129"/>
    <lineage>
        <taxon>Eukaryota</taxon>
        <taxon>Sar</taxon>
        <taxon>Alveolata</taxon>
        <taxon>Ciliophora</taxon>
        <taxon>Intramacronucleata</taxon>
        <taxon>Oligohymenophorea</taxon>
        <taxon>Peniculida</taxon>
        <taxon>Parameciidae</taxon>
        <taxon>Paramecium</taxon>
    </lineage>
</organism>
<keyword evidence="6" id="KW-1133">Transmembrane helix</keyword>
<evidence type="ECO:0000256" key="2">
    <source>
        <dbReference type="ARBA" id="ARBA00012210"/>
    </source>
</evidence>
<evidence type="ECO:0000256" key="3">
    <source>
        <dbReference type="ARBA" id="ARBA00023139"/>
    </source>
</evidence>
<name>A0A8S1QSJ1_9CILI</name>
<feature type="transmembrane region" description="Helical" evidence="6">
    <location>
        <begin position="70"/>
        <end position="88"/>
    </location>
</feature>
<dbReference type="GO" id="GO:0019706">
    <property type="term" value="F:protein-cysteine S-palmitoyltransferase activity"/>
    <property type="evidence" value="ECO:0007669"/>
    <property type="project" value="UniProtKB-EC"/>
</dbReference>
<reference evidence="7" key="1">
    <citation type="submission" date="2021-01" db="EMBL/GenBank/DDBJ databases">
        <authorList>
            <consortium name="Genoscope - CEA"/>
            <person name="William W."/>
        </authorList>
    </citation>
    <scope>NUCLEOTIDE SEQUENCE</scope>
</reference>
<proteinExistence type="predicted"/>
<keyword evidence="6" id="KW-0472">Membrane</keyword>
<sequence>MNKNKQQLVYLYQLWPSNNRFFCKGHIMTGPKEDNKKNIITWFFIILIGVPFIFYISPQIWIVLHPSLPIISYVMYFSCILFLIMTQFTDPGIIPRKQIIERIKDENLIHLIPTEAENANYQIKICLTCMIKKPPRSNHCSIALMYLIIIVHMLIIVLVNEIMHTLYHSLLHLLWQLFLFLFNYQVLLYSFQQLIKKFNKFLSLFQ</sequence>
<dbReference type="GO" id="GO:0005783">
    <property type="term" value="C:endoplasmic reticulum"/>
    <property type="evidence" value="ECO:0007669"/>
    <property type="project" value="TreeGrafter"/>
</dbReference>
<dbReference type="PANTHER" id="PTHR22883:SF43">
    <property type="entry name" value="PALMITOYLTRANSFERASE APP"/>
    <property type="match status" value="1"/>
</dbReference>
<feature type="transmembrane region" description="Helical" evidence="6">
    <location>
        <begin position="171"/>
        <end position="191"/>
    </location>
</feature>
<evidence type="ECO:0000256" key="5">
    <source>
        <dbReference type="ARBA" id="ARBA00048048"/>
    </source>
</evidence>
<dbReference type="EC" id="2.3.1.225" evidence="2"/>
<dbReference type="GO" id="GO:0005794">
    <property type="term" value="C:Golgi apparatus"/>
    <property type="evidence" value="ECO:0007669"/>
    <property type="project" value="TreeGrafter"/>
</dbReference>
<dbReference type="PANTHER" id="PTHR22883">
    <property type="entry name" value="ZINC FINGER DHHC DOMAIN CONTAINING PROTEIN"/>
    <property type="match status" value="1"/>
</dbReference>
<dbReference type="InterPro" id="IPR039859">
    <property type="entry name" value="PFA4/ZDH16/20/ERF2-like"/>
</dbReference>
<evidence type="ECO:0000256" key="6">
    <source>
        <dbReference type="SAM" id="Phobius"/>
    </source>
</evidence>
<keyword evidence="8" id="KW-1185">Reference proteome</keyword>
<keyword evidence="3" id="KW-0564">Palmitate</keyword>
<evidence type="ECO:0000313" key="7">
    <source>
        <dbReference type="EMBL" id="CAD8118122.1"/>
    </source>
</evidence>
<keyword evidence="6" id="KW-0812">Transmembrane</keyword>
<dbReference type="AlphaFoldDB" id="A0A8S1QSJ1"/>
<protein>
    <recommendedName>
        <fullName evidence="2">protein S-acyltransferase</fullName>
        <ecNumber evidence="2">2.3.1.225</ecNumber>
    </recommendedName>
</protein>
<evidence type="ECO:0000256" key="1">
    <source>
        <dbReference type="ARBA" id="ARBA00004127"/>
    </source>
</evidence>
<gene>
    <name evidence="7" type="ORF">PSON_ATCC_30995.1.T1160053</name>
</gene>
<dbReference type="GO" id="GO:0006612">
    <property type="term" value="P:protein targeting to membrane"/>
    <property type="evidence" value="ECO:0007669"/>
    <property type="project" value="TreeGrafter"/>
</dbReference>
<feature type="transmembrane region" description="Helical" evidence="6">
    <location>
        <begin position="140"/>
        <end position="159"/>
    </location>
</feature>
<accession>A0A8S1QSJ1</accession>
<comment type="catalytic activity">
    <reaction evidence="5">
        <text>L-cysteinyl-[protein] + hexadecanoyl-CoA = S-hexadecanoyl-L-cysteinyl-[protein] + CoA</text>
        <dbReference type="Rhea" id="RHEA:36683"/>
        <dbReference type="Rhea" id="RHEA-COMP:10131"/>
        <dbReference type="Rhea" id="RHEA-COMP:11032"/>
        <dbReference type="ChEBI" id="CHEBI:29950"/>
        <dbReference type="ChEBI" id="CHEBI:57287"/>
        <dbReference type="ChEBI" id="CHEBI:57379"/>
        <dbReference type="ChEBI" id="CHEBI:74151"/>
        <dbReference type="EC" id="2.3.1.225"/>
    </reaction>
</comment>
<evidence type="ECO:0000313" key="8">
    <source>
        <dbReference type="Proteomes" id="UP000692954"/>
    </source>
</evidence>